<evidence type="ECO:0000313" key="7">
    <source>
        <dbReference type="Proteomes" id="UP000646365"/>
    </source>
</evidence>
<evidence type="ECO:0000256" key="1">
    <source>
        <dbReference type="ARBA" id="ARBA00023015"/>
    </source>
</evidence>
<dbReference type="RefSeq" id="WP_229743950.1">
    <property type="nucleotide sequence ID" value="NZ_BMJQ01000015.1"/>
</dbReference>
<feature type="domain" description="HTH tetR-type" evidence="5">
    <location>
        <begin position="10"/>
        <end position="70"/>
    </location>
</feature>
<keyword evidence="7" id="KW-1185">Reference proteome</keyword>
<dbReference type="InterPro" id="IPR023772">
    <property type="entry name" value="DNA-bd_HTH_TetR-type_CS"/>
</dbReference>
<dbReference type="InterPro" id="IPR041669">
    <property type="entry name" value="TetR_C_15"/>
</dbReference>
<gene>
    <name evidence="6" type="ORF">GCM10011611_51160</name>
</gene>
<keyword evidence="3" id="KW-0804">Transcription</keyword>
<evidence type="ECO:0000256" key="3">
    <source>
        <dbReference type="ARBA" id="ARBA00023163"/>
    </source>
</evidence>
<sequence length="203" mass="21829">MREPQRERGRARVAALLAAAGTVFADKGFDAATMTEIARRAGASIGSLYQFFPTKELLAEALIGHYADALHARLAALEAMAAALDTDTLARRLLPLLVEFRVDHPAFATLAEAPGAQAVRGGAIRARLRRQIQAILRRQAPDLPEERAEPLAVAVLQIMKAAVALNTEPGLAVRDAALGELTLMLRRHLAMQLGAQRKDSTAL</sequence>
<protein>
    <recommendedName>
        <fullName evidence="5">HTH tetR-type domain-containing protein</fullName>
    </recommendedName>
</protein>
<dbReference type="AlphaFoldDB" id="A0A8J3E7D2"/>
<proteinExistence type="predicted"/>
<dbReference type="PANTHER" id="PTHR30055:SF234">
    <property type="entry name" value="HTH-TYPE TRANSCRIPTIONAL REGULATOR BETI"/>
    <property type="match status" value="1"/>
</dbReference>
<dbReference type="GO" id="GO:0000976">
    <property type="term" value="F:transcription cis-regulatory region binding"/>
    <property type="evidence" value="ECO:0007669"/>
    <property type="project" value="TreeGrafter"/>
</dbReference>
<dbReference type="PROSITE" id="PS50977">
    <property type="entry name" value="HTH_TETR_2"/>
    <property type="match status" value="1"/>
</dbReference>
<dbReference type="Pfam" id="PF00440">
    <property type="entry name" value="TetR_N"/>
    <property type="match status" value="1"/>
</dbReference>
<evidence type="ECO:0000256" key="4">
    <source>
        <dbReference type="PROSITE-ProRule" id="PRU00335"/>
    </source>
</evidence>
<dbReference type="InterPro" id="IPR009057">
    <property type="entry name" value="Homeodomain-like_sf"/>
</dbReference>
<dbReference type="PANTHER" id="PTHR30055">
    <property type="entry name" value="HTH-TYPE TRANSCRIPTIONAL REGULATOR RUTR"/>
    <property type="match status" value="1"/>
</dbReference>
<keyword evidence="2 4" id="KW-0238">DNA-binding</keyword>
<dbReference type="EMBL" id="BMJQ01000015">
    <property type="protein sequence ID" value="GGF38558.1"/>
    <property type="molecule type" value="Genomic_DNA"/>
</dbReference>
<dbReference type="InterPro" id="IPR050109">
    <property type="entry name" value="HTH-type_TetR-like_transc_reg"/>
</dbReference>
<dbReference type="PRINTS" id="PR00455">
    <property type="entry name" value="HTHTETR"/>
</dbReference>
<reference evidence="6" key="2">
    <citation type="submission" date="2020-09" db="EMBL/GenBank/DDBJ databases">
        <authorList>
            <person name="Sun Q."/>
            <person name="Zhou Y."/>
        </authorList>
    </citation>
    <scope>NUCLEOTIDE SEQUENCE</scope>
    <source>
        <strain evidence="6">CGMCC 1.15725</strain>
    </source>
</reference>
<keyword evidence="1" id="KW-0805">Transcription regulation</keyword>
<dbReference type="SUPFAM" id="SSF46689">
    <property type="entry name" value="Homeodomain-like"/>
    <property type="match status" value="1"/>
</dbReference>
<dbReference type="PROSITE" id="PS01081">
    <property type="entry name" value="HTH_TETR_1"/>
    <property type="match status" value="1"/>
</dbReference>
<dbReference type="Gene3D" id="1.10.357.10">
    <property type="entry name" value="Tetracycline Repressor, domain 2"/>
    <property type="match status" value="1"/>
</dbReference>
<dbReference type="Proteomes" id="UP000646365">
    <property type="component" value="Unassembled WGS sequence"/>
</dbReference>
<reference evidence="6" key="1">
    <citation type="journal article" date="2014" name="Int. J. Syst. Evol. Microbiol.">
        <title>Complete genome sequence of Corynebacterium casei LMG S-19264T (=DSM 44701T), isolated from a smear-ripened cheese.</title>
        <authorList>
            <consortium name="US DOE Joint Genome Institute (JGI-PGF)"/>
            <person name="Walter F."/>
            <person name="Albersmeier A."/>
            <person name="Kalinowski J."/>
            <person name="Ruckert C."/>
        </authorList>
    </citation>
    <scope>NUCLEOTIDE SEQUENCE</scope>
    <source>
        <strain evidence="6">CGMCC 1.15725</strain>
    </source>
</reference>
<dbReference type="InterPro" id="IPR001647">
    <property type="entry name" value="HTH_TetR"/>
</dbReference>
<dbReference type="Pfam" id="PF17918">
    <property type="entry name" value="TetR_C_15"/>
    <property type="match status" value="1"/>
</dbReference>
<evidence type="ECO:0000313" key="6">
    <source>
        <dbReference type="EMBL" id="GGF38558.1"/>
    </source>
</evidence>
<evidence type="ECO:0000256" key="2">
    <source>
        <dbReference type="ARBA" id="ARBA00023125"/>
    </source>
</evidence>
<accession>A0A8J3E7D2</accession>
<organism evidence="6 7">
    <name type="scientific">Aliidongia dinghuensis</name>
    <dbReference type="NCBI Taxonomy" id="1867774"/>
    <lineage>
        <taxon>Bacteria</taxon>
        <taxon>Pseudomonadati</taxon>
        <taxon>Pseudomonadota</taxon>
        <taxon>Alphaproteobacteria</taxon>
        <taxon>Rhodospirillales</taxon>
        <taxon>Dongiaceae</taxon>
        <taxon>Aliidongia</taxon>
    </lineage>
</organism>
<evidence type="ECO:0000259" key="5">
    <source>
        <dbReference type="PROSITE" id="PS50977"/>
    </source>
</evidence>
<comment type="caution">
    <text evidence="6">The sequence shown here is derived from an EMBL/GenBank/DDBJ whole genome shotgun (WGS) entry which is preliminary data.</text>
</comment>
<name>A0A8J3E7D2_9PROT</name>
<feature type="DNA-binding region" description="H-T-H motif" evidence="4">
    <location>
        <begin position="33"/>
        <end position="52"/>
    </location>
</feature>
<dbReference type="GO" id="GO:0003700">
    <property type="term" value="F:DNA-binding transcription factor activity"/>
    <property type="evidence" value="ECO:0007669"/>
    <property type="project" value="TreeGrafter"/>
</dbReference>